<dbReference type="Proteomes" id="UP000002171">
    <property type="component" value="Unassembled WGS sequence"/>
</dbReference>
<dbReference type="AlphaFoldDB" id="A0A7U8GTK4"/>
<protein>
    <recommendedName>
        <fullName evidence="3">Transferrin-binding protein B C-lobe/N-lobe beta barrel domain-containing protein</fullName>
    </recommendedName>
</protein>
<comment type="caution">
    <text evidence="1">The sequence shown here is derived from an EMBL/GenBank/DDBJ whole genome shotgun (WGS) entry which is preliminary data.</text>
</comment>
<evidence type="ECO:0000313" key="1">
    <source>
        <dbReference type="EMBL" id="EAR62428.1"/>
    </source>
</evidence>
<evidence type="ECO:0000313" key="2">
    <source>
        <dbReference type="Proteomes" id="UP000002171"/>
    </source>
</evidence>
<evidence type="ECO:0008006" key="3">
    <source>
        <dbReference type="Google" id="ProtNLM"/>
    </source>
</evidence>
<reference evidence="1 2" key="1">
    <citation type="submission" date="2006-02" db="EMBL/GenBank/DDBJ databases">
        <authorList>
            <person name="Pinhassi J."/>
            <person name="Pedros-Alio C."/>
            <person name="Ferriera S."/>
            <person name="Johnson J."/>
            <person name="Kravitz S."/>
            <person name="Halpern A."/>
            <person name="Remington K."/>
            <person name="Beeson K."/>
            <person name="Tran B."/>
            <person name="Rogers Y.-H."/>
            <person name="Friedman R."/>
            <person name="Venter J.C."/>
        </authorList>
    </citation>
    <scope>NUCLEOTIDE SEQUENCE [LARGE SCALE GENOMIC DNA]</scope>
    <source>
        <strain evidence="1 2">MED92</strain>
    </source>
</reference>
<name>A0A7U8GTK4_NEPCE</name>
<accession>A0A7U8GTK4</accession>
<gene>
    <name evidence="1" type="ORF">MED92_15363</name>
</gene>
<dbReference type="InterPro" id="IPR011250">
    <property type="entry name" value="OMP/PagP_B-barrel"/>
</dbReference>
<dbReference type="EMBL" id="AAOW01000003">
    <property type="protein sequence ID" value="EAR62428.1"/>
    <property type="molecule type" value="Genomic_DNA"/>
</dbReference>
<dbReference type="Gene3D" id="2.40.160.90">
    <property type="match status" value="1"/>
</dbReference>
<proteinExistence type="predicted"/>
<dbReference type="SUPFAM" id="SSF56925">
    <property type="entry name" value="OMPA-like"/>
    <property type="match status" value="1"/>
</dbReference>
<organism evidence="1 2">
    <name type="scientific">Neptuniibacter caesariensis</name>
    <dbReference type="NCBI Taxonomy" id="207954"/>
    <lineage>
        <taxon>Bacteria</taxon>
        <taxon>Pseudomonadati</taxon>
        <taxon>Pseudomonadota</taxon>
        <taxon>Gammaproteobacteria</taxon>
        <taxon>Oceanospirillales</taxon>
        <taxon>Oceanospirillaceae</taxon>
        <taxon>Neptuniibacter</taxon>
    </lineage>
</organism>
<keyword evidence="2" id="KW-1185">Reference proteome</keyword>
<sequence>MLNSEEAQLLLATIKAFTINPNGGGSITSLEFVDPPTTDANGTLLVSIDQGDGRISTLAVPAQYGLFTENVSDVYMFQGTWRDGSFTTQETRNPNDDDRILFDGHLGTFVYGVETTQAQLNSFVDSLAVKTATYTGATGFGADVTLNLNFTAQTWTGTFNGGVDTTSELQFGPENLGTAAVIGHIGFTATGTISGTNITSSSISANDLSVSFGNQDFTRTISGTVDATFYGSEAQGIGGIADINKQFYEKDGPDITSFDGKHITTFATELDTD</sequence>